<proteinExistence type="inferred from homology"/>
<evidence type="ECO:0000256" key="1">
    <source>
        <dbReference type="ARBA" id="ARBA00007017"/>
    </source>
</evidence>
<keyword evidence="2" id="KW-0235">DNA replication</keyword>
<name>M2QKS7_CERS8</name>
<dbReference type="AlphaFoldDB" id="M2QKS7"/>
<sequence>MMSEYTLQFSSSNKDNGNFKLLELPTDLCKVVESALEGSGCPSFVIKGQPGEDAVLCTTDKTYTVRSVVLSNSMVVVTPAPASETGDANVSVEIRDQISEVLELLPTVPKLHKLESLLRGHEYDEGDIDDMYDEDEGRPTKRRRYTYEDISNNMQASEDELMRGLRERRILTLNGELRPVTPAHLTAILEILLNTLVSLSLPHDAAPTDRLVDILVQDHDMRRDVATQVMSWFGSVADDAWEMDVEAVVKEVGLGILRLHKDDPIAEGEFLQQWRKAVGDTFESSVSLQLLLGNYLSEKSMMQDLVQLKYFPASALPIEPAARFSDLFLTRDRWKADDLTPFLADIAVDSKERDKLLLKHARALTDAEGVWYTARVKYNA</sequence>
<dbReference type="GO" id="GO:0000785">
    <property type="term" value="C:chromatin"/>
    <property type="evidence" value="ECO:0007669"/>
    <property type="project" value="TreeGrafter"/>
</dbReference>
<dbReference type="PANTHER" id="PTHR13395:SF6">
    <property type="entry name" value="SISTER CHROMATID COHESION PROTEIN DCC1"/>
    <property type="match status" value="1"/>
</dbReference>
<evidence type="ECO:0000313" key="4">
    <source>
        <dbReference type="Proteomes" id="UP000016930"/>
    </source>
</evidence>
<evidence type="ECO:0000256" key="2">
    <source>
        <dbReference type="ARBA" id="ARBA00022705"/>
    </source>
</evidence>
<keyword evidence="4" id="KW-1185">Reference proteome</keyword>
<evidence type="ECO:0008006" key="5">
    <source>
        <dbReference type="Google" id="ProtNLM"/>
    </source>
</evidence>
<dbReference type="PANTHER" id="PTHR13395">
    <property type="entry name" value="SISTER CHROMATID COHESION PROTEIN DCC1-RELATED"/>
    <property type="match status" value="1"/>
</dbReference>
<dbReference type="GO" id="GO:0006260">
    <property type="term" value="P:DNA replication"/>
    <property type="evidence" value="ECO:0007669"/>
    <property type="project" value="UniProtKB-KW"/>
</dbReference>
<gene>
    <name evidence="3" type="ORF">CERSUDRAFT_154374</name>
</gene>
<dbReference type="HOGENOM" id="CLU_034504_0_0_1"/>
<comment type="similarity">
    <text evidence="1">Belongs to the DCC1 family.</text>
</comment>
<dbReference type="GO" id="GO:0000775">
    <property type="term" value="C:chromosome, centromeric region"/>
    <property type="evidence" value="ECO:0007669"/>
    <property type="project" value="TreeGrafter"/>
</dbReference>
<dbReference type="GO" id="GO:0031390">
    <property type="term" value="C:Ctf18 RFC-like complex"/>
    <property type="evidence" value="ECO:0007669"/>
    <property type="project" value="InterPro"/>
</dbReference>
<reference evidence="3 4" key="1">
    <citation type="journal article" date="2012" name="Proc. Natl. Acad. Sci. U.S.A.">
        <title>Comparative genomics of Ceriporiopsis subvermispora and Phanerochaete chrysosporium provide insight into selective ligninolysis.</title>
        <authorList>
            <person name="Fernandez-Fueyo E."/>
            <person name="Ruiz-Duenas F.J."/>
            <person name="Ferreira P."/>
            <person name="Floudas D."/>
            <person name="Hibbett D.S."/>
            <person name="Canessa P."/>
            <person name="Larrondo L.F."/>
            <person name="James T.Y."/>
            <person name="Seelenfreund D."/>
            <person name="Lobos S."/>
            <person name="Polanco R."/>
            <person name="Tello M."/>
            <person name="Honda Y."/>
            <person name="Watanabe T."/>
            <person name="Watanabe T."/>
            <person name="Ryu J.S."/>
            <person name="Kubicek C.P."/>
            <person name="Schmoll M."/>
            <person name="Gaskell J."/>
            <person name="Hammel K.E."/>
            <person name="St John F.J."/>
            <person name="Vanden Wymelenberg A."/>
            <person name="Sabat G."/>
            <person name="Splinter BonDurant S."/>
            <person name="Syed K."/>
            <person name="Yadav J.S."/>
            <person name="Doddapaneni H."/>
            <person name="Subramanian V."/>
            <person name="Lavin J.L."/>
            <person name="Oguiza J.A."/>
            <person name="Perez G."/>
            <person name="Pisabarro A.G."/>
            <person name="Ramirez L."/>
            <person name="Santoyo F."/>
            <person name="Master E."/>
            <person name="Coutinho P.M."/>
            <person name="Henrissat B."/>
            <person name="Lombard V."/>
            <person name="Magnuson J.K."/>
            <person name="Kuees U."/>
            <person name="Hori C."/>
            <person name="Igarashi K."/>
            <person name="Samejima M."/>
            <person name="Held B.W."/>
            <person name="Barry K.W."/>
            <person name="LaButti K.M."/>
            <person name="Lapidus A."/>
            <person name="Lindquist E.A."/>
            <person name="Lucas S.M."/>
            <person name="Riley R."/>
            <person name="Salamov A.A."/>
            <person name="Hoffmeister D."/>
            <person name="Schwenk D."/>
            <person name="Hadar Y."/>
            <person name="Yarden O."/>
            <person name="de Vries R.P."/>
            <person name="Wiebenga A."/>
            <person name="Stenlid J."/>
            <person name="Eastwood D."/>
            <person name="Grigoriev I.V."/>
            <person name="Berka R.M."/>
            <person name="Blanchette R.A."/>
            <person name="Kersten P."/>
            <person name="Martinez A.T."/>
            <person name="Vicuna R."/>
            <person name="Cullen D."/>
        </authorList>
    </citation>
    <scope>NUCLEOTIDE SEQUENCE [LARGE SCALE GENOMIC DNA]</scope>
    <source>
        <strain evidence="3 4">B</strain>
    </source>
</reference>
<dbReference type="STRING" id="914234.M2QKS7"/>
<evidence type="ECO:0000313" key="3">
    <source>
        <dbReference type="EMBL" id="EMD37633.1"/>
    </source>
</evidence>
<dbReference type="EMBL" id="KB445796">
    <property type="protein sequence ID" value="EMD37633.1"/>
    <property type="molecule type" value="Genomic_DNA"/>
</dbReference>
<dbReference type="Pfam" id="PF09724">
    <property type="entry name" value="Dcc1"/>
    <property type="match status" value="1"/>
</dbReference>
<organism evidence="3 4">
    <name type="scientific">Ceriporiopsis subvermispora (strain B)</name>
    <name type="common">White-rot fungus</name>
    <name type="synonym">Gelatoporia subvermispora</name>
    <dbReference type="NCBI Taxonomy" id="914234"/>
    <lineage>
        <taxon>Eukaryota</taxon>
        <taxon>Fungi</taxon>
        <taxon>Dikarya</taxon>
        <taxon>Basidiomycota</taxon>
        <taxon>Agaricomycotina</taxon>
        <taxon>Agaricomycetes</taxon>
        <taxon>Polyporales</taxon>
        <taxon>Gelatoporiaceae</taxon>
        <taxon>Gelatoporia</taxon>
    </lineage>
</organism>
<dbReference type="InterPro" id="IPR019128">
    <property type="entry name" value="Dcc1"/>
</dbReference>
<dbReference type="OrthoDB" id="276989at2759"/>
<accession>M2QKS7</accession>
<protein>
    <recommendedName>
        <fullName evidence="5">Sister chromatid cohesion protein DCC1</fullName>
    </recommendedName>
</protein>
<dbReference type="Proteomes" id="UP000016930">
    <property type="component" value="Unassembled WGS sequence"/>
</dbReference>
<dbReference type="GO" id="GO:0034088">
    <property type="term" value="P:maintenance of mitotic sister chromatid cohesion"/>
    <property type="evidence" value="ECO:0007669"/>
    <property type="project" value="TreeGrafter"/>
</dbReference>